<accession>A0ABU5HHE7</accession>
<dbReference type="InterPro" id="IPR035965">
    <property type="entry name" value="PAS-like_dom_sf"/>
</dbReference>
<comment type="catalytic activity">
    <reaction evidence="1">
        <text>ATP + protein L-histidine = ADP + protein N-phospho-L-histidine.</text>
        <dbReference type="EC" id="2.7.13.3"/>
    </reaction>
</comment>
<dbReference type="SMART" id="SM00065">
    <property type="entry name" value="GAF"/>
    <property type="match status" value="1"/>
</dbReference>
<dbReference type="SUPFAM" id="SSF47384">
    <property type="entry name" value="Homodimeric domain of signal transducing histidine kinase"/>
    <property type="match status" value="1"/>
</dbReference>
<comment type="caution">
    <text evidence="4">The sequence shown here is derived from an EMBL/GenBank/DDBJ whole genome shotgun (WGS) entry which is preliminary data.</text>
</comment>
<dbReference type="SMART" id="SM00388">
    <property type="entry name" value="HisKA"/>
    <property type="match status" value="1"/>
</dbReference>
<protein>
    <recommendedName>
        <fullName evidence="2">histidine kinase</fullName>
        <ecNumber evidence="2">2.7.13.3</ecNumber>
    </recommendedName>
</protein>
<dbReference type="EC" id="2.7.13.3" evidence="2"/>
<dbReference type="InterPro" id="IPR003018">
    <property type="entry name" value="GAF"/>
</dbReference>
<dbReference type="Pfam" id="PF00989">
    <property type="entry name" value="PAS"/>
    <property type="match status" value="1"/>
</dbReference>
<dbReference type="PROSITE" id="PS50112">
    <property type="entry name" value="PAS"/>
    <property type="match status" value="1"/>
</dbReference>
<feature type="domain" description="PAS" evidence="3">
    <location>
        <begin position="408"/>
        <end position="462"/>
    </location>
</feature>
<reference evidence="4 5" key="1">
    <citation type="submission" date="2023-12" db="EMBL/GenBank/DDBJ databases">
        <title>the genome sequence of Hyalangium sp. s54d21.</title>
        <authorList>
            <person name="Zhang X."/>
        </authorList>
    </citation>
    <scope>NUCLEOTIDE SEQUENCE [LARGE SCALE GENOMIC DNA]</scope>
    <source>
        <strain evidence="5">s54d21</strain>
    </source>
</reference>
<dbReference type="InterPro" id="IPR000014">
    <property type="entry name" value="PAS"/>
</dbReference>
<gene>
    <name evidence="4" type="ORF">SYV04_38300</name>
</gene>
<dbReference type="Gene3D" id="1.10.287.130">
    <property type="match status" value="1"/>
</dbReference>
<dbReference type="InterPro" id="IPR052155">
    <property type="entry name" value="Biofilm_reg_signaling"/>
</dbReference>
<dbReference type="InterPro" id="IPR003661">
    <property type="entry name" value="HisK_dim/P_dom"/>
</dbReference>
<dbReference type="RefSeq" id="WP_321551104.1">
    <property type="nucleotide sequence ID" value="NZ_JAXIVS010000019.1"/>
</dbReference>
<evidence type="ECO:0000259" key="3">
    <source>
        <dbReference type="PROSITE" id="PS50112"/>
    </source>
</evidence>
<dbReference type="InterPro" id="IPR036097">
    <property type="entry name" value="HisK_dim/P_sf"/>
</dbReference>
<name>A0ABU5HHE7_9BACT</name>
<evidence type="ECO:0000313" key="4">
    <source>
        <dbReference type="EMBL" id="MDY7232304.1"/>
    </source>
</evidence>
<evidence type="ECO:0000256" key="1">
    <source>
        <dbReference type="ARBA" id="ARBA00000085"/>
    </source>
</evidence>
<dbReference type="Pfam" id="PF08448">
    <property type="entry name" value="PAS_4"/>
    <property type="match status" value="1"/>
</dbReference>
<dbReference type="CDD" id="cd00130">
    <property type="entry name" value="PAS"/>
    <property type="match status" value="2"/>
</dbReference>
<evidence type="ECO:0000313" key="5">
    <source>
        <dbReference type="Proteomes" id="UP001291309"/>
    </source>
</evidence>
<dbReference type="Gene3D" id="3.30.450.20">
    <property type="entry name" value="PAS domain"/>
    <property type="match status" value="2"/>
</dbReference>
<dbReference type="InterPro" id="IPR029016">
    <property type="entry name" value="GAF-like_dom_sf"/>
</dbReference>
<dbReference type="Gene3D" id="3.30.450.40">
    <property type="match status" value="1"/>
</dbReference>
<dbReference type="PANTHER" id="PTHR44757:SF2">
    <property type="entry name" value="BIOFILM ARCHITECTURE MAINTENANCE PROTEIN MBAA"/>
    <property type="match status" value="1"/>
</dbReference>
<dbReference type="InterPro" id="IPR013767">
    <property type="entry name" value="PAS_fold"/>
</dbReference>
<dbReference type="EMBL" id="JAXIVS010000019">
    <property type="protein sequence ID" value="MDY7232304.1"/>
    <property type="molecule type" value="Genomic_DNA"/>
</dbReference>
<evidence type="ECO:0000256" key="2">
    <source>
        <dbReference type="ARBA" id="ARBA00012438"/>
    </source>
</evidence>
<dbReference type="NCBIfam" id="TIGR00229">
    <property type="entry name" value="sensory_box"/>
    <property type="match status" value="2"/>
</dbReference>
<dbReference type="PANTHER" id="PTHR44757">
    <property type="entry name" value="DIGUANYLATE CYCLASE DGCP"/>
    <property type="match status" value="1"/>
</dbReference>
<dbReference type="CDD" id="cd00082">
    <property type="entry name" value="HisKA"/>
    <property type="match status" value="1"/>
</dbReference>
<dbReference type="Pfam" id="PF13185">
    <property type="entry name" value="GAF_2"/>
    <property type="match status" value="1"/>
</dbReference>
<organism evidence="4 5">
    <name type="scientific">Hyalangium rubrum</name>
    <dbReference type="NCBI Taxonomy" id="3103134"/>
    <lineage>
        <taxon>Bacteria</taxon>
        <taxon>Pseudomonadati</taxon>
        <taxon>Myxococcota</taxon>
        <taxon>Myxococcia</taxon>
        <taxon>Myxococcales</taxon>
        <taxon>Cystobacterineae</taxon>
        <taxon>Archangiaceae</taxon>
        <taxon>Hyalangium</taxon>
    </lineage>
</organism>
<dbReference type="Pfam" id="PF00512">
    <property type="entry name" value="HisKA"/>
    <property type="match status" value="1"/>
</dbReference>
<dbReference type="SUPFAM" id="SSF55781">
    <property type="entry name" value="GAF domain-like"/>
    <property type="match status" value="1"/>
</dbReference>
<dbReference type="InterPro" id="IPR013656">
    <property type="entry name" value="PAS_4"/>
</dbReference>
<sequence>MRAAARVGLRVMDNPAEAAIILADLTAAGSGPALAAVLAGGNASRALLLALVDPGEDAFASLEPLKPDDVLTSAVPHELAYRLHRLAERYSEREEQAQLQKDLSLLLELTADYAESLDVEALLHDVTRRLALQLDISRASLVMLDSDAQEGVIVASSDDPALKDRRIELARYPEIREVARTARPLVVENAPNHPLLEGVQGAVAAQGIHAIAALPMPIRGQVRGVLLVRASGRRRTFTAREIDFLTTVAHATAIALRNASMIETVRGQTEREKTARIAAEEQAAALRTYHLFFANVGEGVAILDDKACVLSLNPAGATLLDSPAEQARGRHLLQLLQTVDDGVLMELVAAAGRGETRSNVDVAVQTVGGRHLTLSLSAAPLHNGSLATILSFRDVTHARRLANELSHTKDFLERLIDSSVDAIIAADMQGKIILFNKGAEAILGYTAQEALAGMTVQQVYPPGVARRIMAQLRSPDFGGRGRLSVMRQELIHRSGDSVPVNMTASILYEGGRESASVGIFTDLRDRMQLERKLSDVETRLEESEKSAVIVALAGTAAHELNQPLTSVMGYAELLKRKLKPEDFAFKPVDIIYREAERMAEIVRKIGKITRYETKAYMGTQRILDLDKASSHEE</sequence>
<dbReference type="Proteomes" id="UP001291309">
    <property type="component" value="Unassembled WGS sequence"/>
</dbReference>
<dbReference type="SUPFAM" id="SSF55785">
    <property type="entry name" value="PYP-like sensor domain (PAS domain)"/>
    <property type="match status" value="2"/>
</dbReference>
<dbReference type="SMART" id="SM00091">
    <property type="entry name" value="PAS"/>
    <property type="match status" value="2"/>
</dbReference>
<proteinExistence type="predicted"/>
<keyword evidence="5" id="KW-1185">Reference proteome</keyword>